<dbReference type="Proteomes" id="UP000032180">
    <property type="component" value="Chromosome 2"/>
</dbReference>
<evidence type="ECO:0000313" key="3">
    <source>
        <dbReference type="Proteomes" id="UP000032180"/>
    </source>
</evidence>
<accession>A0A0D9VI55</accession>
<dbReference type="HOGENOM" id="CLU_2174630_0_0_1"/>
<dbReference type="EnsemblPlants" id="LPERR02G19210.1">
    <property type="protein sequence ID" value="LPERR02G19210.1"/>
    <property type="gene ID" value="LPERR02G19210"/>
</dbReference>
<name>A0A0D9VI55_9ORYZ</name>
<evidence type="ECO:0000256" key="1">
    <source>
        <dbReference type="SAM" id="MobiDB-lite"/>
    </source>
</evidence>
<evidence type="ECO:0000313" key="2">
    <source>
        <dbReference type="EnsemblPlants" id="LPERR02G19210.1"/>
    </source>
</evidence>
<dbReference type="Gramene" id="LPERR02G19210.1">
    <property type="protein sequence ID" value="LPERR02G19210.1"/>
    <property type="gene ID" value="LPERR02G19210"/>
</dbReference>
<dbReference type="AlphaFoldDB" id="A0A0D9VI55"/>
<feature type="compositionally biased region" description="Basic and acidic residues" evidence="1">
    <location>
        <begin position="71"/>
        <end position="83"/>
    </location>
</feature>
<organism evidence="2 3">
    <name type="scientific">Leersia perrieri</name>
    <dbReference type="NCBI Taxonomy" id="77586"/>
    <lineage>
        <taxon>Eukaryota</taxon>
        <taxon>Viridiplantae</taxon>
        <taxon>Streptophyta</taxon>
        <taxon>Embryophyta</taxon>
        <taxon>Tracheophyta</taxon>
        <taxon>Spermatophyta</taxon>
        <taxon>Magnoliopsida</taxon>
        <taxon>Liliopsida</taxon>
        <taxon>Poales</taxon>
        <taxon>Poaceae</taxon>
        <taxon>BOP clade</taxon>
        <taxon>Oryzoideae</taxon>
        <taxon>Oryzeae</taxon>
        <taxon>Oryzinae</taxon>
        <taxon>Leersia</taxon>
    </lineage>
</organism>
<keyword evidence="3" id="KW-1185">Reference proteome</keyword>
<reference evidence="2" key="3">
    <citation type="submission" date="2015-04" db="UniProtKB">
        <authorList>
            <consortium name="EnsemblPlants"/>
        </authorList>
    </citation>
    <scope>IDENTIFICATION</scope>
</reference>
<proteinExistence type="predicted"/>
<feature type="compositionally biased region" description="Acidic residues" evidence="1">
    <location>
        <begin position="61"/>
        <end position="70"/>
    </location>
</feature>
<sequence>MGGSAKSRPWKGRELGLWGGSKEESRVSNPRLLLPVGCGGCWKFGRSGSIDRRGGGRNPSSEEEEDDAGEAEDRRPAAERGEEPEGEGVPARGPRRRPQGHLSRLQGSTG</sequence>
<reference evidence="3" key="2">
    <citation type="submission" date="2013-12" db="EMBL/GenBank/DDBJ databases">
        <authorList>
            <person name="Yu Y."/>
            <person name="Lee S."/>
            <person name="de Baynast K."/>
            <person name="Wissotski M."/>
            <person name="Liu L."/>
            <person name="Talag J."/>
            <person name="Goicoechea J."/>
            <person name="Angelova A."/>
            <person name="Jetty R."/>
            <person name="Kudrna D."/>
            <person name="Golser W."/>
            <person name="Rivera L."/>
            <person name="Zhang J."/>
            <person name="Wing R."/>
        </authorList>
    </citation>
    <scope>NUCLEOTIDE SEQUENCE</scope>
</reference>
<protein>
    <submittedName>
        <fullName evidence="2">Uncharacterized protein</fullName>
    </submittedName>
</protein>
<reference evidence="2 3" key="1">
    <citation type="submission" date="2012-08" db="EMBL/GenBank/DDBJ databases">
        <title>Oryza genome evolution.</title>
        <authorList>
            <person name="Wing R.A."/>
        </authorList>
    </citation>
    <scope>NUCLEOTIDE SEQUENCE</scope>
</reference>
<feature type="region of interest" description="Disordered" evidence="1">
    <location>
        <begin position="1"/>
        <end position="110"/>
    </location>
</feature>